<keyword evidence="1" id="KW-0175">Coiled coil</keyword>
<dbReference type="AlphaFoldDB" id="A0AA40A7K5"/>
<reference evidence="2" key="1">
    <citation type="submission" date="2023-06" db="EMBL/GenBank/DDBJ databases">
        <title>Genome-scale phylogeny and comparative genomics of the fungal order Sordariales.</title>
        <authorList>
            <consortium name="Lawrence Berkeley National Laboratory"/>
            <person name="Hensen N."/>
            <person name="Bonometti L."/>
            <person name="Westerberg I."/>
            <person name="Brannstrom I.O."/>
            <person name="Guillou S."/>
            <person name="Cros-Aarteil S."/>
            <person name="Calhoun S."/>
            <person name="Haridas S."/>
            <person name="Kuo A."/>
            <person name="Mondo S."/>
            <person name="Pangilinan J."/>
            <person name="Riley R."/>
            <person name="Labutti K."/>
            <person name="Andreopoulos B."/>
            <person name="Lipzen A."/>
            <person name="Chen C."/>
            <person name="Yanf M."/>
            <person name="Daum C."/>
            <person name="Ng V."/>
            <person name="Clum A."/>
            <person name="Steindorff A."/>
            <person name="Ohm R."/>
            <person name="Martin F."/>
            <person name="Silar P."/>
            <person name="Natvig D."/>
            <person name="Lalanne C."/>
            <person name="Gautier V."/>
            <person name="Ament-Velasquez S.L."/>
            <person name="Kruys A."/>
            <person name="Hutchinson M.I."/>
            <person name="Powell A.J."/>
            <person name="Barry K."/>
            <person name="Miller A.N."/>
            <person name="Grigoriev I.V."/>
            <person name="Debuchy R."/>
            <person name="Gladieux P."/>
            <person name="Thoren M.H."/>
            <person name="Johannesson H."/>
        </authorList>
    </citation>
    <scope>NUCLEOTIDE SEQUENCE</scope>
    <source>
        <strain evidence="2">SMH4607-1</strain>
    </source>
</reference>
<feature type="coiled-coil region" evidence="1">
    <location>
        <begin position="164"/>
        <end position="191"/>
    </location>
</feature>
<evidence type="ECO:0000313" key="3">
    <source>
        <dbReference type="Proteomes" id="UP001172102"/>
    </source>
</evidence>
<gene>
    <name evidence="2" type="ORF">B0H67DRAFT_646220</name>
</gene>
<organism evidence="2 3">
    <name type="scientific">Lasiosphaeris hirsuta</name>
    <dbReference type="NCBI Taxonomy" id="260670"/>
    <lineage>
        <taxon>Eukaryota</taxon>
        <taxon>Fungi</taxon>
        <taxon>Dikarya</taxon>
        <taxon>Ascomycota</taxon>
        <taxon>Pezizomycotina</taxon>
        <taxon>Sordariomycetes</taxon>
        <taxon>Sordariomycetidae</taxon>
        <taxon>Sordariales</taxon>
        <taxon>Lasiosphaeriaceae</taxon>
        <taxon>Lasiosphaeris</taxon>
    </lineage>
</organism>
<comment type="caution">
    <text evidence="2">The sequence shown here is derived from an EMBL/GenBank/DDBJ whole genome shotgun (WGS) entry which is preliminary data.</text>
</comment>
<dbReference type="Proteomes" id="UP001172102">
    <property type="component" value="Unassembled WGS sequence"/>
</dbReference>
<proteinExistence type="predicted"/>
<sequence length="198" mass="22456">MDPNDVAANRAALNQNRIVRESLTTYLAQAVGAANANGTAIGVSSTPPAPAGQGESLIYTLANPPPFSDLDWDRPLPGVNPTRPQRRQHGYFVFQRDWPGAGTPGRWMDLTMRSSAVDLVYDWLLVKGVDEHKLIAEIRETIKSCRPGTWMVDERRWYENVYAVLDERIRAQKLQVTLRELREEQDDWERDLREPAGE</sequence>
<name>A0AA40A7K5_9PEZI</name>
<accession>A0AA40A7K5</accession>
<dbReference type="EMBL" id="JAUKUA010000005">
    <property type="protein sequence ID" value="KAK0710792.1"/>
    <property type="molecule type" value="Genomic_DNA"/>
</dbReference>
<evidence type="ECO:0000313" key="2">
    <source>
        <dbReference type="EMBL" id="KAK0710792.1"/>
    </source>
</evidence>
<evidence type="ECO:0000256" key="1">
    <source>
        <dbReference type="SAM" id="Coils"/>
    </source>
</evidence>
<keyword evidence="3" id="KW-1185">Reference proteome</keyword>
<protein>
    <submittedName>
        <fullName evidence="2">Uncharacterized protein</fullName>
    </submittedName>
</protein>